<reference evidence="1" key="1">
    <citation type="submission" date="2023-07" db="EMBL/GenBank/DDBJ databases">
        <title>Evaluation of the beneficial properties of pineapple isolates.</title>
        <authorList>
            <person name="Adefiranye O."/>
        </authorList>
    </citation>
    <scope>NUCLEOTIDE SEQUENCE</scope>
    <source>
        <strain evidence="1">PAPLE_T1</strain>
    </source>
</reference>
<accession>A0AAW7MCU0</accession>
<sequence>MAFGAETITLKQNKIVRTMKESKAISSDTAKDLNALNIRKTRTFNNLVKQNVIKQIGNKYYLDIETWEKFRKSIKRYFLI</sequence>
<proteinExistence type="predicted"/>
<evidence type="ECO:0000313" key="1">
    <source>
        <dbReference type="EMBL" id="MDN4533108.1"/>
    </source>
</evidence>
<dbReference type="Proteomes" id="UP001171687">
    <property type="component" value="Unassembled WGS sequence"/>
</dbReference>
<protein>
    <recommendedName>
        <fullName evidence="4">Phage protein</fullName>
    </recommendedName>
</protein>
<dbReference type="EMBL" id="JAUHQC010000009">
    <property type="protein sequence ID" value="MDN4533108.1"/>
    <property type="molecule type" value="Genomic_DNA"/>
</dbReference>
<dbReference type="AlphaFoldDB" id="A0AAW7MCU0"/>
<evidence type="ECO:0000313" key="3">
    <source>
        <dbReference type="Proteomes" id="UP001171687"/>
    </source>
</evidence>
<dbReference type="EMBL" id="JAUHQC010000010">
    <property type="protein sequence ID" value="MDN4533390.1"/>
    <property type="molecule type" value="Genomic_DNA"/>
</dbReference>
<evidence type="ECO:0000313" key="2">
    <source>
        <dbReference type="EMBL" id="MDN4533390.1"/>
    </source>
</evidence>
<comment type="caution">
    <text evidence="1">The sequence shown here is derived from an EMBL/GenBank/DDBJ whole genome shotgun (WGS) entry which is preliminary data.</text>
</comment>
<evidence type="ECO:0008006" key="4">
    <source>
        <dbReference type="Google" id="ProtNLM"/>
    </source>
</evidence>
<name>A0AAW7MCU0_9STAP</name>
<gene>
    <name evidence="1" type="ORF">QYH67_05900</name>
    <name evidence="2" type="ORF">QYH67_07420</name>
</gene>
<dbReference type="RefSeq" id="WP_150888326.1">
    <property type="nucleotide sequence ID" value="NZ_CAKZJA010000015.1"/>
</dbReference>
<organism evidence="1 3">
    <name type="scientific">Staphylococcus auricularis</name>
    <dbReference type="NCBI Taxonomy" id="29379"/>
    <lineage>
        <taxon>Bacteria</taxon>
        <taxon>Bacillati</taxon>
        <taxon>Bacillota</taxon>
        <taxon>Bacilli</taxon>
        <taxon>Bacillales</taxon>
        <taxon>Staphylococcaceae</taxon>
        <taxon>Staphylococcus</taxon>
    </lineage>
</organism>